<dbReference type="EMBL" id="CP133586">
    <property type="protein sequence ID" value="WMT17419.1"/>
    <property type="molecule type" value="Genomic_DNA"/>
</dbReference>
<name>A0ABY9PX11_SERFO</name>
<dbReference type="Proteomes" id="UP001235341">
    <property type="component" value="Chromosome"/>
</dbReference>
<dbReference type="Pfam" id="PF21829">
    <property type="entry name" value="DUF6889"/>
    <property type="match status" value="1"/>
</dbReference>
<gene>
    <name evidence="1" type="ORF">RFB13_18075</name>
</gene>
<sequence length="42" mass="4890">MCSIAELKSGAVDLFDIALMNDYLDVKAENERRIEKWSRDNE</sequence>
<evidence type="ECO:0000313" key="2">
    <source>
        <dbReference type="Proteomes" id="UP001235341"/>
    </source>
</evidence>
<proteinExistence type="predicted"/>
<reference evidence="1 2" key="1">
    <citation type="submission" date="2023-08" db="EMBL/GenBank/DDBJ databases">
        <title>Complete Genome and Methylome dissection of Serratia fonticola NEB369.</title>
        <authorList>
            <person name="Fomenkov A."/>
            <person name="Roberts R.D."/>
        </authorList>
    </citation>
    <scope>NUCLEOTIDE SEQUENCE [LARGE SCALE GENOMIC DNA]</scope>
    <source>
        <strain evidence="1 2">NEB369</strain>
    </source>
</reference>
<organism evidence="1 2">
    <name type="scientific">Serratia fonticola</name>
    <dbReference type="NCBI Taxonomy" id="47917"/>
    <lineage>
        <taxon>Bacteria</taxon>
        <taxon>Pseudomonadati</taxon>
        <taxon>Pseudomonadota</taxon>
        <taxon>Gammaproteobacteria</taxon>
        <taxon>Enterobacterales</taxon>
        <taxon>Yersiniaceae</taxon>
        <taxon>Serratia</taxon>
    </lineage>
</organism>
<protein>
    <submittedName>
        <fullName evidence="1">NTP pyrophosphohydrolase</fullName>
    </submittedName>
</protein>
<accession>A0ABY9PX11</accession>
<keyword evidence="2" id="KW-1185">Reference proteome</keyword>
<dbReference type="InterPro" id="IPR054182">
    <property type="entry name" value="DUF6889"/>
</dbReference>
<evidence type="ECO:0000313" key="1">
    <source>
        <dbReference type="EMBL" id="WMT17419.1"/>
    </source>
</evidence>